<sequence length="115" mass="12598">MIDYAELHCLSNFTFLRGASHPEELVQQAHALGYRALALTDECSVAGIVRAHVAARACNLSLIIGSEFLLADGLRVVFLAKNRTGYRNLTRLITRARRAAPKGSYRLLSTDILAA</sequence>
<dbReference type="Gene3D" id="3.20.20.140">
    <property type="entry name" value="Metal-dependent hydrolases"/>
    <property type="match status" value="1"/>
</dbReference>
<evidence type="ECO:0000313" key="2">
    <source>
        <dbReference type="EMBL" id="SVA91807.1"/>
    </source>
</evidence>
<accession>A0A381ZSN4</accession>
<reference evidence="2" key="1">
    <citation type="submission" date="2018-05" db="EMBL/GenBank/DDBJ databases">
        <authorList>
            <person name="Lanie J.A."/>
            <person name="Ng W.-L."/>
            <person name="Kazmierczak K.M."/>
            <person name="Andrzejewski T.M."/>
            <person name="Davidsen T.M."/>
            <person name="Wayne K.J."/>
            <person name="Tettelin H."/>
            <person name="Glass J.I."/>
            <person name="Rusch D."/>
            <person name="Podicherti R."/>
            <person name="Tsui H.-C.T."/>
            <person name="Winkler M.E."/>
        </authorList>
    </citation>
    <scope>NUCLEOTIDE SEQUENCE</scope>
</reference>
<protein>
    <recommendedName>
        <fullName evidence="1">Polymerase/histidinol phosphatase N-terminal domain-containing protein</fullName>
    </recommendedName>
</protein>
<feature type="non-terminal residue" evidence="2">
    <location>
        <position position="115"/>
    </location>
</feature>
<dbReference type="InterPro" id="IPR004013">
    <property type="entry name" value="PHP_dom"/>
</dbReference>
<dbReference type="InterPro" id="IPR016195">
    <property type="entry name" value="Pol/histidinol_Pase-like"/>
</dbReference>
<dbReference type="InterPro" id="IPR003141">
    <property type="entry name" value="Pol/His_phosphatase_N"/>
</dbReference>
<dbReference type="Pfam" id="PF02811">
    <property type="entry name" value="PHP"/>
    <property type="match status" value="1"/>
</dbReference>
<dbReference type="EMBL" id="UINC01022360">
    <property type="protein sequence ID" value="SVA91807.1"/>
    <property type="molecule type" value="Genomic_DNA"/>
</dbReference>
<dbReference type="SMART" id="SM00481">
    <property type="entry name" value="POLIIIAc"/>
    <property type="match status" value="1"/>
</dbReference>
<dbReference type="PANTHER" id="PTHR32294:SF4">
    <property type="entry name" value="ERROR-PRONE DNA POLYMERASE"/>
    <property type="match status" value="1"/>
</dbReference>
<evidence type="ECO:0000259" key="1">
    <source>
        <dbReference type="SMART" id="SM00481"/>
    </source>
</evidence>
<dbReference type="SUPFAM" id="SSF89550">
    <property type="entry name" value="PHP domain-like"/>
    <property type="match status" value="1"/>
</dbReference>
<name>A0A381ZSN4_9ZZZZ</name>
<dbReference type="AlphaFoldDB" id="A0A381ZSN4"/>
<organism evidence="2">
    <name type="scientific">marine metagenome</name>
    <dbReference type="NCBI Taxonomy" id="408172"/>
    <lineage>
        <taxon>unclassified sequences</taxon>
        <taxon>metagenomes</taxon>
        <taxon>ecological metagenomes</taxon>
    </lineage>
</organism>
<dbReference type="InterPro" id="IPR004805">
    <property type="entry name" value="DnaE2/DnaE/PolC"/>
</dbReference>
<dbReference type="PANTHER" id="PTHR32294">
    <property type="entry name" value="DNA POLYMERASE III SUBUNIT ALPHA"/>
    <property type="match status" value="1"/>
</dbReference>
<dbReference type="GO" id="GO:0008408">
    <property type="term" value="F:3'-5' exonuclease activity"/>
    <property type="evidence" value="ECO:0007669"/>
    <property type="project" value="InterPro"/>
</dbReference>
<dbReference type="GO" id="GO:0006260">
    <property type="term" value="P:DNA replication"/>
    <property type="evidence" value="ECO:0007669"/>
    <property type="project" value="InterPro"/>
</dbReference>
<gene>
    <name evidence="2" type="ORF">METZ01_LOCUS144661</name>
</gene>
<proteinExistence type="predicted"/>
<feature type="domain" description="Polymerase/histidinol phosphatase N-terminal" evidence="1">
    <location>
        <begin position="5"/>
        <end position="72"/>
    </location>
</feature>